<name>A0ABU0J798_9HYPH</name>
<keyword evidence="1" id="KW-1133">Transmembrane helix</keyword>
<proteinExistence type="predicted"/>
<comment type="caution">
    <text evidence="2">The sequence shown here is derived from an EMBL/GenBank/DDBJ whole genome shotgun (WGS) entry which is preliminary data.</text>
</comment>
<sequence length="58" mass="6370">MSPVMSLAAHDLANIRRDQVLLNIIGLMLVIVAIADALRAFGYFSDWCVTIQLLLLLG</sequence>
<organism evidence="2 3">
    <name type="scientific">Labrys wisconsinensis</name>
    <dbReference type="NCBI Taxonomy" id="425677"/>
    <lineage>
        <taxon>Bacteria</taxon>
        <taxon>Pseudomonadati</taxon>
        <taxon>Pseudomonadota</taxon>
        <taxon>Alphaproteobacteria</taxon>
        <taxon>Hyphomicrobiales</taxon>
        <taxon>Xanthobacteraceae</taxon>
        <taxon>Labrys</taxon>
    </lineage>
</organism>
<reference evidence="2 3" key="1">
    <citation type="submission" date="2023-07" db="EMBL/GenBank/DDBJ databases">
        <title>Genomic Encyclopedia of Type Strains, Phase IV (KMG-IV): sequencing the most valuable type-strain genomes for metagenomic binning, comparative biology and taxonomic classification.</title>
        <authorList>
            <person name="Goeker M."/>
        </authorList>
    </citation>
    <scope>NUCLEOTIDE SEQUENCE [LARGE SCALE GENOMIC DNA]</scope>
    <source>
        <strain evidence="2 3">DSM 19619</strain>
    </source>
</reference>
<gene>
    <name evidence="2" type="ORF">QO011_003136</name>
</gene>
<keyword evidence="1" id="KW-0472">Membrane</keyword>
<keyword evidence="3" id="KW-1185">Reference proteome</keyword>
<accession>A0ABU0J798</accession>
<protein>
    <submittedName>
        <fullName evidence="2">Uncharacterized protein</fullName>
    </submittedName>
</protein>
<keyword evidence="1" id="KW-0812">Transmembrane</keyword>
<evidence type="ECO:0000313" key="2">
    <source>
        <dbReference type="EMBL" id="MDQ0470120.1"/>
    </source>
</evidence>
<dbReference type="EMBL" id="JAUSVX010000005">
    <property type="protein sequence ID" value="MDQ0470120.1"/>
    <property type="molecule type" value="Genomic_DNA"/>
</dbReference>
<feature type="transmembrane region" description="Helical" evidence="1">
    <location>
        <begin position="20"/>
        <end position="38"/>
    </location>
</feature>
<dbReference type="RefSeq" id="WP_307273650.1">
    <property type="nucleotide sequence ID" value="NZ_JAUSVX010000005.1"/>
</dbReference>
<evidence type="ECO:0000256" key="1">
    <source>
        <dbReference type="SAM" id="Phobius"/>
    </source>
</evidence>
<dbReference type="Proteomes" id="UP001242480">
    <property type="component" value="Unassembled WGS sequence"/>
</dbReference>
<evidence type="ECO:0000313" key="3">
    <source>
        <dbReference type="Proteomes" id="UP001242480"/>
    </source>
</evidence>